<accession>N1PQF4</accession>
<dbReference type="STRING" id="675120.N1PQF4"/>
<dbReference type="HOGENOM" id="CLU_057752_5_2_1"/>
<dbReference type="OMA" id="FYHMDYL"/>
<evidence type="ECO:0000259" key="2">
    <source>
        <dbReference type="PROSITE" id="PS50097"/>
    </source>
</evidence>
<dbReference type="CDD" id="cd18186">
    <property type="entry name" value="BTB_POZ_ZBTB_KLHL-like"/>
    <property type="match status" value="1"/>
</dbReference>
<feature type="region of interest" description="Disordered" evidence="1">
    <location>
        <begin position="143"/>
        <end position="189"/>
    </location>
</feature>
<evidence type="ECO:0000256" key="1">
    <source>
        <dbReference type="SAM" id="MobiDB-lite"/>
    </source>
</evidence>
<dbReference type="PANTHER" id="PTHR47843:SF5">
    <property type="entry name" value="BTB_POZ DOMAIN PROTEIN"/>
    <property type="match status" value="1"/>
</dbReference>
<name>N1PQF4_DOTSN</name>
<dbReference type="eggNOG" id="ENOG502SRV3">
    <property type="taxonomic scope" value="Eukaryota"/>
</dbReference>
<organism evidence="3 4">
    <name type="scientific">Dothistroma septosporum (strain NZE10 / CBS 128990)</name>
    <name type="common">Red band needle blight fungus</name>
    <name type="synonym">Mycosphaerella pini</name>
    <dbReference type="NCBI Taxonomy" id="675120"/>
    <lineage>
        <taxon>Eukaryota</taxon>
        <taxon>Fungi</taxon>
        <taxon>Dikarya</taxon>
        <taxon>Ascomycota</taxon>
        <taxon>Pezizomycotina</taxon>
        <taxon>Dothideomycetes</taxon>
        <taxon>Dothideomycetidae</taxon>
        <taxon>Mycosphaerellales</taxon>
        <taxon>Mycosphaerellaceae</taxon>
        <taxon>Dothistroma</taxon>
    </lineage>
</organism>
<gene>
    <name evidence="3" type="ORF">DOTSEDRAFT_71038</name>
</gene>
<dbReference type="OrthoDB" id="6359816at2759"/>
<reference evidence="4" key="1">
    <citation type="journal article" date="2012" name="PLoS Genet.">
        <title>The genomes of the fungal plant pathogens Cladosporium fulvum and Dothistroma septosporum reveal adaptation to different hosts and lifestyles but also signatures of common ancestry.</title>
        <authorList>
            <person name="de Wit P.J.G.M."/>
            <person name="van der Burgt A."/>
            <person name="Oekmen B."/>
            <person name="Stergiopoulos I."/>
            <person name="Abd-Elsalam K.A."/>
            <person name="Aerts A.L."/>
            <person name="Bahkali A.H."/>
            <person name="Beenen H.G."/>
            <person name="Chettri P."/>
            <person name="Cox M.P."/>
            <person name="Datema E."/>
            <person name="de Vries R.P."/>
            <person name="Dhillon B."/>
            <person name="Ganley A.R."/>
            <person name="Griffiths S.A."/>
            <person name="Guo Y."/>
            <person name="Hamelin R.C."/>
            <person name="Henrissat B."/>
            <person name="Kabir M.S."/>
            <person name="Jashni M.K."/>
            <person name="Kema G."/>
            <person name="Klaubauf S."/>
            <person name="Lapidus A."/>
            <person name="Levasseur A."/>
            <person name="Lindquist E."/>
            <person name="Mehrabi R."/>
            <person name="Ohm R.A."/>
            <person name="Owen T.J."/>
            <person name="Salamov A."/>
            <person name="Schwelm A."/>
            <person name="Schijlen E."/>
            <person name="Sun H."/>
            <person name="van den Burg H.A."/>
            <person name="van Ham R.C.H.J."/>
            <person name="Zhang S."/>
            <person name="Goodwin S.B."/>
            <person name="Grigoriev I.V."/>
            <person name="Collemare J."/>
            <person name="Bradshaw R.E."/>
        </authorList>
    </citation>
    <scope>NUCLEOTIDE SEQUENCE [LARGE SCALE GENOMIC DNA]</scope>
    <source>
        <strain evidence="4">NZE10 / CBS 128990</strain>
    </source>
</reference>
<dbReference type="Gene3D" id="3.30.710.10">
    <property type="entry name" value="Potassium Channel Kv1.1, Chain A"/>
    <property type="match status" value="1"/>
</dbReference>
<protein>
    <recommendedName>
        <fullName evidence="2">BTB domain-containing protein</fullName>
    </recommendedName>
</protein>
<dbReference type="PANTHER" id="PTHR47843">
    <property type="entry name" value="BTB DOMAIN-CONTAINING PROTEIN-RELATED"/>
    <property type="match status" value="1"/>
</dbReference>
<feature type="domain" description="BTB" evidence="2">
    <location>
        <begin position="31"/>
        <end position="90"/>
    </location>
</feature>
<dbReference type="AlphaFoldDB" id="N1PQF4"/>
<keyword evidence="4" id="KW-1185">Reference proteome</keyword>
<dbReference type="InterPro" id="IPR011333">
    <property type="entry name" value="SKP1/BTB/POZ_sf"/>
</dbReference>
<dbReference type="Proteomes" id="UP000016933">
    <property type="component" value="Unassembled WGS sequence"/>
</dbReference>
<reference evidence="3 4" key="2">
    <citation type="journal article" date="2012" name="PLoS Pathog.">
        <title>Diverse lifestyles and strategies of plant pathogenesis encoded in the genomes of eighteen Dothideomycetes fungi.</title>
        <authorList>
            <person name="Ohm R.A."/>
            <person name="Feau N."/>
            <person name="Henrissat B."/>
            <person name="Schoch C.L."/>
            <person name="Horwitz B.A."/>
            <person name="Barry K.W."/>
            <person name="Condon B.J."/>
            <person name="Copeland A.C."/>
            <person name="Dhillon B."/>
            <person name="Glaser F."/>
            <person name="Hesse C.N."/>
            <person name="Kosti I."/>
            <person name="LaButti K."/>
            <person name="Lindquist E.A."/>
            <person name="Lucas S."/>
            <person name="Salamov A.A."/>
            <person name="Bradshaw R.E."/>
            <person name="Ciuffetti L."/>
            <person name="Hamelin R.C."/>
            <person name="Kema G.H.J."/>
            <person name="Lawrence C."/>
            <person name="Scott J.A."/>
            <person name="Spatafora J.W."/>
            <person name="Turgeon B.G."/>
            <person name="de Wit P.J.G.M."/>
            <person name="Zhong S."/>
            <person name="Goodwin S.B."/>
            <person name="Grigoriev I.V."/>
        </authorList>
    </citation>
    <scope>NUCLEOTIDE SEQUENCE [LARGE SCALE GENOMIC DNA]</scope>
    <source>
        <strain evidence="4">NZE10 / CBS 128990</strain>
    </source>
</reference>
<feature type="compositionally biased region" description="Polar residues" evidence="1">
    <location>
        <begin position="147"/>
        <end position="159"/>
    </location>
</feature>
<dbReference type="EMBL" id="KB446538">
    <property type="protein sequence ID" value="EME45178.1"/>
    <property type="molecule type" value="Genomic_DNA"/>
</dbReference>
<dbReference type="SUPFAM" id="SSF54695">
    <property type="entry name" value="POZ domain"/>
    <property type="match status" value="1"/>
</dbReference>
<proteinExistence type="predicted"/>
<sequence>MALSPNTTREPSAQKELMSALSALHLGGKYSDLTITCGYRQWAVHRAIVCSRSGFFDGACSHRFRESNTGVIDLSEDDEEAVAQMIHYLYHLDYLNEQPAQQPSAMFRHRAYSNARKKAAKKLDLTQIQDPLLAQAGVYNAPDEPAAQSTVEPGKTSRSAAEARSGTPPLETDLGSDEELREEHELTESESHLVLHTQIYALAEKYDIPALKQLARHKFEMSAACYYDAPELADAIEFVYSSTMDSDRGLRDVVLQLFRSHPQLANTQDIFAVLKETPTLALELWKVERGLL</sequence>
<dbReference type="InterPro" id="IPR000210">
    <property type="entry name" value="BTB/POZ_dom"/>
</dbReference>
<evidence type="ECO:0000313" key="3">
    <source>
        <dbReference type="EMBL" id="EME45178.1"/>
    </source>
</evidence>
<dbReference type="Pfam" id="PF00651">
    <property type="entry name" value="BTB"/>
    <property type="match status" value="1"/>
</dbReference>
<evidence type="ECO:0000313" key="4">
    <source>
        <dbReference type="Proteomes" id="UP000016933"/>
    </source>
</evidence>
<dbReference type="PROSITE" id="PS50097">
    <property type="entry name" value="BTB"/>
    <property type="match status" value="1"/>
</dbReference>